<dbReference type="PANTHER" id="PTHR13832:SF699">
    <property type="entry name" value="INTEGRIN-LINKED KINASE-ASSOCIATED SERINE_THREONINE PHOSPHATASE 2C"/>
    <property type="match status" value="1"/>
</dbReference>
<accession>A0A3R6WM12</accession>
<keyword evidence="3" id="KW-1185">Reference proteome</keyword>
<dbReference type="Pfam" id="PF00481">
    <property type="entry name" value="PP2C"/>
    <property type="match status" value="1"/>
</dbReference>
<protein>
    <recommendedName>
        <fullName evidence="1">PPM-type phosphatase domain-containing protein</fullName>
    </recommendedName>
</protein>
<dbReference type="AlphaFoldDB" id="A0A3R6WM12"/>
<name>A0A3R6WM12_9STRA</name>
<dbReference type="InterPro" id="IPR001932">
    <property type="entry name" value="PPM-type_phosphatase-like_dom"/>
</dbReference>
<dbReference type="Proteomes" id="UP000285060">
    <property type="component" value="Unassembled WGS sequence"/>
</dbReference>
<organism evidence="2 3">
    <name type="scientific">Aphanomyces invadans</name>
    <dbReference type="NCBI Taxonomy" id="157072"/>
    <lineage>
        <taxon>Eukaryota</taxon>
        <taxon>Sar</taxon>
        <taxon>Stramenopiles</taxon>
        <taxon>Oomycota</taxon>
        <taxon>Saprolegniomycetes</taxon>
        <taxon>Saprolegniales</taxon>
        <taxon>Verrucalvaceae</taxon>
        <taxon>Aphanomyces</taxon>
    </lineage>
</organism>
<evidence type="ECO:0000313" key="3">
    <source>
        <dbReference type="Proteomes" id="UP000285060"/>
    </source>
</evidence>
<reference evidence="2 3" key="1">
    <citation type="submission" date="2018-08" db="EMBL/GenBank/DDBJ databases">
        <title>Aphanomyces genome sequencing and annotation.</title>
        <authorList>
            <person name="Minardi D."/>
            <person name="Oidtmann B."/>
            <person name="Van Der Giezen M."/>
            <person name="Studholme D.J."/>
        </authorList>
    </citation>
    <scope>NUCLEOTIDE SEQUENCE [LARGE SCALE GENOMIC DNA]</scope>
    <source>
        <strain evidence="2 3">NJM0002</strain>
    </source>
</reference>
<sequence length="420" mass="46293">MLAQVHGCTDPGNHVKENQDTFLAISYKTHTALAVFDGHGKTHGKLAAETAKTFFEQKLQQDRTYDDLIEDGENTMRCLFDDCHAAIGQVCTITIHLRSPHVKALRAYYERQRLQVVEREGGYLIVKQGMLQKSLLVQGGTTASIVVILNGGATMLCANVGDSSALLCVPSPFDASWSSLQASNVLHLLRRPDAPPVALPAELPESSHVLQLSGDHSPECMTEFERTAMARSVPTKNGAIPELLFVYDGLVESSNQRVSVRDKHAALEKTPVYTHRSGKLVKVGEGCYFKNVRQEWASLCCTPSRAKFHESLAFTRSLGDYYIHSYGLTHEPDVIQVDVKQLMAQEGWNQVIVVVGSDGVWDAWEYAQFSSVLWKAMDDHKGVLKQVADDVMRQNKAVSAQVFGTAVDNMTLVVCSLTVA</sequence>
<feature type="domain" description="PPM-type phosphatase" evidence="1">
    <location>
        <begin position="4"/>
        <end position="417"/>
    </location>
</feature>
<dbReference type="PANTHER" id="PTHR13832">
    <property type="entry name" value="PROTEIN PHOSPHATASE 2C"/>
    <property type="match status" value="1"/>
</dbReference>
<dbReference type="SMART" id="SM00332">
    <property type="entry name" value="PP2Cc"/>
    <property type="match status" value="1"/>
</dbReference>
<evidence type="ECO:0000313" key="2">
    <source>
        <dbReference type="EMBL" id="RHY29917.1"/>
    </source>
</evidence>
<dbReference type="Gene3D" id="3.60.40.10">
    <property type="entry name" value="PPM-type phosphatase domain"/>
    <property type="match status" value="1"/>
</dbReference>
<evidence type="ECO:0000259" key="1">
    <source>
        <dbReference type="PROSITE" id="PS51746"/>
    </source>
</evidence>
<dbReference type="VEuPathDB" id="FungiDB:H310_10435"/>
<comment type="caution">
    <text evidence="2">The sequence shown here is derived from an EMBL/GenBank/DDBJ whole genome shotgun (WGS) entry which is preliminary data.</text>
</comment>
<gene>
    <name evidence="2" type="ORF">DYB32_006057</name>
</gene>
<dbReference type="EMBL" id="QUSY01000378">
    <property type="protein sequence ID" value="RHY29917.1"/>
    <property type="molecule type" value="Genomic_DNA"/>
</dbReference>
<dbReference type="SUPFAM" id="SSF81606">
    <property type="entry name" value="PP2C-like"/>
    <property type="match status" value="1"/>
</dbReference>
<dbReference type="InterPro" id="IPR036457">
    <property type="entry name" value="PPM-type-like_dom_sf"/>
</dbReference>
<dbReference type="GO" id="GO:0004722">
    <property type="term" value="F:protein serine/threonine phosphatase activity"/>
    <property type="evidence" value="ECO:0007669"/>
    <property type="project" value="InterPro"/>
</dbReference>
<dbReference type="InterPro" id="IPR015655">
    <property type="entry name" value="PP2C"/>
</dbReference>
<dbReference type="PROSITE" id="PS51746">
    <property type="entry name" value="PPM_2"/>
    <property type="match status" value="1"/>
</dbReference>
<proteinExistence type="predicted"/>